<dbReference type="SUPFAM" id="SSF56322">
    <property type="entry name" value="ADC synthase"/>
    <property type="match status" value="1"/>
</dbReference>
<gene>
    <name evidence="3" type="primary">trpE_1</name>
    <name evidence="3" type="ORF">NBRC116591_04970</name>
</gene>
<dbReference type="Proteomes" id="UP001465153">
    <property type="component" value="Unassembled WGS sequence"/>
</dbReference>
<evidence type="ECO:0000313" key="4">
    <source>
        <dbReference type="Proteomes" id="UP001465153"/>
    </source>
</evidence>
<protein>
    <submittedName>
        <fullName evidence="3">Anthranilate synthase component I</fullName>
    </submittedName>
</protein>
<keyword evidence="4" id="KW-1185">Reference proteome</keyword>
<dbReference type="Pfam" id="PF04715">
    <property type="entry name" value="Anth_synt_I_N"/>
    <property type="match status" value="1"/>
</dbReference>
<evidence type="ECO:0000259" key="1">
    <source>
        <dbReference type="Pfam" id="PF00425"/>
    </source>
</evidence>
<name>A0ABQ0A4V6_9GAMM</name>
<organism evidence="3 4">
    <name type="scientific">Sessilibacter corallicola</name>
    <dbReference type="NCBI Taxonomy" id="2904075"/>
    <lineage>
        <taxon>Bacteria</taxon>
        <taxon>Pseudomonadati</taxon>
        <taxon>Pseudomonadota</taxon>
        <taxon>Gammaproteobacteria</taxon>
        <taxon>Cellvibrionales</taxon>
        <taxon>Cellvibrionaceae</taxon>
        <taxon>Sessilibacter</taxon>
    </lineage>
</organism>
<dbReference type="PRINTS" id="PR00095">
    <property type="entry name" value="ANTSNTHASEI"/>
</dbReference>
<evidence type="ECO:0000259" key="2">
    <source>
        <dbReference type="Pfam" id="PF04715"/>
    </source>
</evidence>
<comment type="caution">
    <text evidence="3">The sequence shown here is derived from an EMBL/GenBank/DDBJ whole genome shotgun (WGS) entry which is preliminary data.</text>
</comment>
<dbReference type="EMBL" id="BAABWN010000001">
    <property type="protein sequence ID" value="GAA6166687.1"/>
    <property type="molecule type" value="Genomic_DNA"/>
</dbReference>
<proteinExistence type="predicted"/>
<feature type="domain" description="Chorismate-utilising enzyme C-terminal" evidence="1">
    <location>
        <begin position="215"/>
        <end position="468"/>
    </location>
</feature>
<dbReference type="Gene3D" id="3.60.120.10">
    <property type="entry name" value="Anthranilate synthase"/>
    <property type="match status" value="1"/>
</dbReference>
<dbReference type="InterPro" id="IPR019999">
    <property type="entry name" value="Anth_synth_I-like"/>
</dbReference>
<feature type="domain" description="Anthranilate synthase component I N-terminal" evidence="2">
    <location>
        <begin position="43"/>
        <end position="178"/>
    </location>
</feature>
<sequence length="482" mass="54704">MENVDINGSVENKAYHADVNAVRKRIAYTLSKGPKFVKIAEDIDFYKAFKKIEKRFDVCFLLESLGDKSLTSRYGVIGFDPRYILKSKDVNTLHIEDCKEFVTSELKCDNAYYALREFIPQKVSDTRYVGGLVGYVGYDAINYLEPSLNIKQDENFYAFKFGVYFDGLVYDQVTGEVFYFFYDESRFQQIKNLIFGDIIFKNSLKVEYVGDSVSKEEYFYQVEYVKSLIKKGFIFQCEVGIRSNYEIDGDSILIYEQLRKINPSPHMYYFKFGVNVITGASLELLFKLSGVEVETYPLAGTTTRGNSEFEDTKYARELINNPKENAEHNMLIDLHRNDLGKVARVGSVFIKNLKDIKKFSHVQHISSQIVGLIANHEDAFSGLAACFPAGTLSGAPKIEAIKISNSLEVSGRGPYGGAVGYFSFSGDCKFAIPIRSVFISDKKAFVQTSGGIVCDSVLELEYEEIQRKLEATKTTLRRYMVN</sequence>
<accession>A0ABQ0A4V6</accession>
<dbReference type="InterPro" id="IPR005801">
    <property type="entry name" value="ADC_synthase"/>
</dbReference>
<dbReference type="InterPro" id="IPR015890">
    <property type="entry name" value="Chorismate_C"/>
</dbReference>
<dbReference type="RefSeq" id="WP_353301558.1">
    <property type="nucleotide sequence ID" value="NZ_BAABWN010000001.1"/>
</dbReference>
<reference evidence="3 4" key="1">
    <citation type="submission" date="2024-04" db="EMBL/GenBank/DDBJ databases">
        <title>Draft genome sequence of Sessilibacter corallicola NBRC 116591.</title>
        <authorList>
            <person name="Miyakawa T."/>
            <person name="Kusuya Y."/>
            <person name="Miura T."/>
        </authorList>
    </citation>
    <scope>NUCLEOTIDE SEQUENCE [LARGE SCALE GENOMIC DNA]</scope>
    <source>
        <strain evidence="3 4">KU-00831-HH</strain>
    </source>
</reference>
<dbReference type="PANTHER" id="PTHR11236">
    <property type="entry name" value="AMINOBENZOATE/ANTHRANILATE SYNTHASE"/>
    <property type="match status" value="1"/>
</dbReference>
<evidence type="ECO:0000313" key="3">
    <source>
        <dbReference type="EMBL" id="GAA6166687.1"/>
    </source>
</evidence>
<dbReference type="PANTHER" id="PTHR11236:SF9">
    <property type="entry name" value="ANTHRANILATE SYNTHASE COMPONENT 1"/>
    <property type="match status" value="1"/>
</dbReference>
<dbReference type="InterPro" id="IPR006805">
    <property type="entry name" value="Anth_synth_I_N"/>
</dbReference>
<dbReference type="Pfam" id="PF00425">
    <property type="entry name" value="Chorismate_bind"/>
    <property type="match status" value="1"/>
</dbReference>